<keyword evidence="2" id="KW-1185">Reference proteome</keyword>
<protein>
    <submittedName>
        <fullName evidence="1">Uncharacterized protein</fullName>
    </submittedName>
</protein>
<gene>
    <name evidence="1" type="ORF">CHS0354_026820</name>
</gene>
<dbReference type="EMBL" id="JAEAOA010001598">
    <property type="protein sequence ID" value="KAK3604019.1"/>
    <property type="molecule type" value="Genomic_DNA"/>
</dbReference>
<proteinExistence type="predicted"/>
<reference evidence="1" key="2">
    <citation type="journal article" date="2021" name="Genome Biol. Evol.">
        <title>Developing a high-quality reference genome for a parasitic bivalve with doubly uniparental inheritance (Bivalvia: Unionida).</title>
        <authorList>
            <person name="Smith C.H."/>
        </authorList>
    </citation>
    <scope>NUCLEOTIDE SEQUENCE</scope>
    <source>
        <strain evidence="1">CHS0354</strain>
        <tissue evidence="1">Mantle</tissue>
    </source>
</reference>
<sequence length="452" mass="50299">MNIQILPVAGQCSGSQPPFVRYTEVKSSGLKYYTLKYSVVFCVLVLLWGATPPVLYSQDDPAKKRRQFCRPARSSKTEHLFLPFFLRFQGVGNFIGAGYIGKNALFDTADVFFAQNVIDNPVSIAGIRNYTIPLFYSSVYAAGFYARSLQLPYAFSRGMDKESFYYVRSDLQGALIGISMSLTEDRVFSANFGFAFVDEKVTGVKNQEYQLLFSPKRAVSLLSSDIYYTQLKLDFTDSQFRPTAGIVTGFNYYSVYPKQLYSAFGSLELYLNFYIPFGNFVFSGHFLTSGTSVIDRREGGSDALVNELSEDCINQTGSNFSETEKADLCGLFARRFSDYLTGFNQKGTSAPLGGPNRLRSDMFYRYQGSRTNYQSLELRYVGFDLFNVPVEVALFADRGSTYDAGTAGQDKSERTATGIGIRGIGGDAIYRLDTAVGNDSAVGVNLTLDYPY</sequence>
<organism evidence="1 2">
    <name type="scientific">Potamilus streckersoni</name>
    <dbReference type="NCBI Taxonomy" id="2493646"/>
    <lineage>
        <taxon>Eukaryota</taxon>
        <taxon>Metazoa</taxon>
        <taxon>Spiralia</taxon>
        <taxon>Lophotrochozoa</taxon>
        <taxon>Mollusca</taxon>
        <taxon>Bivalvia</taxon>
        <taxon>Autobranchia</taxon>
        <taxon>Heteroconchia</taxon>
        <taxon>Palaeoheterodonta</taxon>
        <taxon>Unionida</taxon>
        <taxon>Unionoidea</taxon>
        <taxon>Unionidae</taxon>
        <taxon>Ambleminae</taxon>
        <taxon>Lampsilini</taxon>
        <taxon>Potamilus</taxon>
    </lineage>
</organism>
<name>A0AAE0W7K1_9BIVA</name>
<reference evidence="1" key="1">
    <citation type="journal article" date="2021" name="Genome Biol. Evol.">
        <title>A High-Quality Reference Genome for a Parasitic Bivalve with Doubly Uniparental Inheritance (Bivalvia: Unionida).</title>
        <authorList>
            <person name="Smith C.H."/>
        </authorList>
    </citation>
    <scope>NUCLEOTIDE SEQUENCE</scope>
    <source>
        <strain evidence="1">CHS0354</strain>
    </source>
</reference>
<evidence type="ECO:0000313" key="2">
    <source>
        <dbReference type="Proteomes" id="UP001195483"/>
    </source>
</evidence>
<dbReference type="Proteomes" id="UP001195483">
    <property type="component" value="Unassembled WGS sequence"/>
</dbReference>
<comment type="caution">
    <text evidence="1">The sequence shown here is derived from an EMBL/GenBank/DDBJ whole genome shotgun (WGS) entry which is preliminary data.</text>
</comment>
<evidence type="ECO:0000313" key="1">
    <source>
        <dbReference type="EMBL" id="KAK3604019.1"/>
    </source>
</evidence>
<reference evidence="1" key="3">
    <citation type="submission" date="2023-05" db="EMBL/GenBank/DDBJ databases">
        <authorList>
            <person name="Smith C.H."/>
        </authorList>
    </citation>
    <scope>NUCLEOTIDE SEQUENCE</scope>
    <source>
        <strain evidence="1">CHS0354</strain>
        <tissue evidence="1">Mantle</tissue>
    </source>
</reference>
<dbReference type="AlphaFoldDB" id="A0AAE0W7K1"/>
<accession>A0AAE0W7K1</accession>